<evidence type="ECO:0000256" key="9">
    <source>
        <dbReference type="HAMAP-Rule" id="MF_00365"/>
    </source>
</evidence>
<keyword evidence="6 9" id="KW-0547">Nucleotide-binding</keyword>
<keyword evidence="5 9" id="KW-0235">DNA replication</keyword>
<dbReference type="EMBL" id="CADCTR010000478">
    <property type="protein sequence ID" value="CAA9242988.1"/>
    <property type="molecule type" value="Genomic_DNA"/>
</dbReference>
<dbReference type="PROSITE" id="PS00617">
    <property type="entry name" value="RECF_1"/>
    <property type="match status" value="1"/>
</dbReference>
<reference evidence="12" key="1">
    <citation type="submission" date="2020-02" db="EMBL/GenBank/DDBJ databases">
        <authorList>
            <person name="Meier V. D."/>
        </authorList>
    </citation>
    <scope>NUCLEOTIDE SEQUENCE</scope>
    <source>
        <strain evidence="12">AVDCRST_MAG93</strain>
    </source>
</reference>
<dbReference type="InterPro" id="IPR018078">
    <property type="entry name" value="DNA-binding_RecF_CS"/>
</dbReference>
<keyword evidence="9 10" id="KW-0234">DNA repair</keyword>
<dbReference type="InterPro" id="IPR001238">
    <property type="entry name" value="DNA-binding_RecF"/>
</dbReference>
<dbReference type="GO" id="GO:0000731">
    <property type="term" value="P:DNA synthesis involved in DNA repair"/>
    <property type="evidence" value="ECO:0007669"/>
    <property type="project" value="TreeGrafter"/>
</dbReference>
<sequence>MHVAHLNLRNFRNYRELDIQLQPGTTLFYGPNAAGKTTLLEAVYFLATTRSPRTSFERELISWGEQGSLGFAPFTRLVAAIQRQGERVIIELAVQRKQDAEGNSLPTTSKTIRVNKTARRSLDLVGQLRVVLFTPLDIDLVTGSPSVRRRWLDVMLSQLDGRYVRALSEYSKVVVQRNALLRSWREGRRPRPEEAQRQIQFWDKQLVTSGTYILAERTRALRDINEHASPIHTEISGDPGPLKVSYIATVNGDQADRALLLNSFAQQLEATLRDEIDRGQTLIGPHRDDVQWALNDIDIGIYGSRGQQRSLTLAIKLAEAELMRARTHDAPVLLLDDILSELDAVRRAHLLQFIDRPDQQTLITAADLADFDPSFLARITRIRVDHGQVLTGS</sequence>
<evidence type="ECO:0000256" key="2">
    <source>
        <dbReference type="ARBA" id="ARBA00008016"/>
    </source>
</evidence>
<gene>
    <name evidence="9" type="primary">recF</name>
    <name evidence="12" type="ORF">AVDCRST_MAG93-1414</name>
</gene>
<dbReference type="GO" id="GO:0006302">
    <property type="term" value="P:double-strand break repair"/>
    <property type="evidence" value="ECO:0007669"/>
    <property type="project" value="TreeGrafter"/>
</dbReference>
<evidence type="ECO:0000313" key="12">
    <source>
        <dbReference type="EMBL" id="CAA9242988.1"/>
    </source>
</evidence>
<dbReference type="HAMAP" id="MF_00365">
    <property type="entry name" value="RecF"/>
    <property type="match status" value="1"/>
</dbReference>
<dbReference type="SUPFAM" id="SSF52540">
    <property type="entry name" value="P-loop containing nucleoside triphosphate hydrolases"/>
    <property type="match status" value="1"/>
</dbReference>
<dbReference type="NCBIfam" id="TIGR00611">
    <property type="entry name" value="recf"/>
    <property type="match status" value="1"/>
</dbReference>
<comment type="similarity">
    <text evidence="2 9 10">Belongs to the RecF family.</text>
</comment>
<name>A0A6J4I577_9CHLR</name>
<evidence type="ECO:0000259" key="11">
    <source>
        <dbReference type="SMART" id="SM00382"/>
    </source>
</evidence>
<dbReference type="InterPro" id="IPR003395">
    <property type="entry name" value="RecF/RecN/SMC_N"/>
</dbReference>
<evidence type="ECO:0000256" key="8">
    <source>
        <dbReference type="ARBA" id="ARBA00023125"/>
    </source>
</evidence>
<evidence type="ECO:0000256" key="10">
    <source>
        <dbReference type="RuleBase" id="RU000578"/>
    </source>
</evidence>
<proteinExistence type="inferred from homology"/>
<keyword evidence="7 9" id="KW-0067">ATP-binding</keyword>
<dbReference type="Pfam" id="PF02463">
    <property type="entry name" value="SMC_N"/>
    <property type="match status" value="1"/>
</dbReference>
<dbReference type="InterPro" id="IPR027417">
    <property type="entry name" value="P-loop_NTPase"/>
</dbReference>
<dbReference type="Gene3D" id="3.40.50.300">
    <property type="entry name" value="P-loop containing nucleotide triphosphate hydrolases"/>
    <property type="match status" value="1"/>
</dbReference>
<keyword evidence="8 9" id="KW-0238">DNA-binding</keyword>
<dbReference type="PROSITE" id="PS00618">
    <property type="entry name" value="RECF_2"/>
    <property type="match status" value="1"/>
</dbReference>
<dbReference type="InterPro" id="IPR003593">
    <property type="entry name" value="AAA+_ATPase"/>
</dbReference>
<feature type="binding site" evidence="9">
    <location>
        <begin position="30"/>
        <end position="37"/>
    </location>
    <ligand>
        <name>ATP</name>
        <dbReference type="ChEBI" id="CHEBI:30616"/>
    </ligand>
</feature>
<protein>
    <recommendedName>
        <fullName evidence="3 9">DNA replication and repair protein RecF</fullName>
    </recommendedName>
</protein>
<keyword evidence="4 9" id="KW-0963">Cytoplasm</keyword>
<dbReference type="GO" id="GO:0003697">
    <property type="term" value="F:single-stranded DNA binding"/>
    <property type="evidence" value="ECO:0007669"/>
    <property type="project" value="UniProtKB-UniRule"/>
</dbReference>
<evidence type="ECO:0000256" key="5">
    <source>
        <dbReference type="ARBA" id="ARBA00022705"/>
    </source>
</evidence>
<dbReference type="PANTHER" id="PTHR32182">
    <property type="entry name" value="DNA REPLICATION AND REPAIR PROTEIN RECF"/>
    <property type="match status" value="1"/>
</dbReference>
<dbReference type="Gene3D" id="1.20.1050.90">
    <property type="entry name" value="RecF/RecN/SMC, N-terminal domain"/>
    <property type="match status" value="1"/>
</dbReference>
<organism evidence="12">
    <name type="scientific">uncultured Chloroflexia bacterium</name>
    <dbReference type="NCBI Taxonomy" id="1672391"/>
    <lineage>
        <taxon>Bacteria</taxon>
        <taxon>Bacillati</taxon>
        <taxon>Chloroflexota</taxon>
        <taxon>Chloroflexia</taxon>
        <taxon>environmental samples</taxon>
    </lineage>
</organism>
<dbReference type="GO" id="GO:0009432">
    <property type="term" value="P:SOS response"/>
    <property type="evidence" value="ECO:0007669"/>
    <property type="project" value="UniProtKB-UniRule"/>
</dbReference>
<comment type="subcellular location">
    <subcellularLocation>
        <location evidence="1 9 10">Cytoplasm</location>
    </subcellularLocation>
</comment>
<evidence type="ECO:0000256" key="3">
    <source>
        <dbReference type="ARBA" id="ARBA00020170"/>
    </source>
</evidence>
<dbReference type="GO" id="GO:0006260">
    <property type="term" value="P:DNA replication"/>
    <property type="evidence" value="ECO:0007669"/>
    <property type="project" value="UniProtKB-UniRule"/>
</dbReference>
<accession>A0A6J4I577</accession>
<keyword evidence="9 10" id="KW-0227">DNA damage</keyword>
<feature type="domain" description="AAA+ ATPase" evidence="11">
    <location>
        <begin position="22"/>
        <end position="390"/>
    </location>
</feature>
<dbReference type="GO" id="GO:0005524">
    <property type="term" value="F:ATP binding"/>
    <property type="evidence" value="ECO:0007669"/>
    <property type="project" value="UniProtKB-UniRule"/>
</dbReference>
<dbReference type="SMART" id="SM00382">
    <property type="entry name" value="AAA"/>
    <property type="match status" value="1"/>
</dbReference>
<dbReference type="PANTHER" id="PTHR32182:SF0">
    <property type="entry name" value="DNA REPLICATION AND REPAIR PROTEIN RECF"/>
    <property type="match status" value="1"/>
</dbReference>
<evidence type="ECO:0000256" key="1">
    <source>
        <dbReference type="ARBA" id="ARBA00004496"/>
    </source>
</evidence>
<comment type="function">
    <text evidence="9 10">The RecF protein is involved in DNA metabolism; it is required for DNA replication and normal SOS inducibility. RecF binds preferentially to single-stranded, linear DNA. It also seems to bind ATP.</text>
</comment>
<keyword evidence="9 10" id="KW-0742">SOS response</keyword>
<dbReference type="InterPro" id="IPR042174">
    <property type="entry name" value="RecF_2"/>
</dbReference>
<dbReference type="AlphaFoldDB" id="A0A6J4I577"/>
<evidence type="ECO:0000256" key="6">
    <source>
        <dbReference type="ARBA" id="ARBA00022741"/>
    </source>
</evidence>
<evidence type="ECO:0000256" key="4">
    <source>
        <dbReference type="ARBA" id="ARBA00022490"/>
    </source>
</evidence>
<dbReference type="GO" id="GO:0005737">
    <property type="term" value="C:cytoplasm"/>
    <property type="evidence" value="ECO:0007669"/>
    <property type="project" value="UniProtKB-SubCell"/>
</dbReference>
<evidence type="ECO:0000256" key="7">
    <source>
        <dbReference type="ARBA" id="ARBA00022840"/>
    </source>
</evidence>